<comment type="caution">
    <text evidence="3">The sequence shown here is derived from an EMBL/GenBank/DDBJ whole genome shotgun (WGS) entry which is preliminary data.</text>
</comment>
<sequence>MEPFTSPLTTSLLASSCSTPDASFKHIATGGLSHTLSGDNAQEDDRQSIQWNGHTNHERWVQFGVCKVGPVHLRKGLMKFLQLMLMYRTGHVADVSSIYEEGIKGWVLEHRALANYDSQEADMSREDETDEFYEKRKQERATEIEKFKTELEARKKTRTEVLANLSRQIETLRAEKQGETELRERAELEVEELKKRLGQDGPNIADELESLRLQLQESKLAWECEKNELEERALKAGQLEKQVLALKDVANIGKQILAMREKQSHNVKEPEHVRQEHKTGDHGMS</sequence>
<evidence type="ECO:0000256" key="2">
    <source>
        <dbReference type="SAM" id="MobiDB-lite"/>
    </source>
</evidence>
<name>A0ABD0YDL0_9HEMI</name>
<evidence type="ECO:0000313" key="4">
    <source>
        <dbReference type="Proteomes" id="UP001558652"/>
    </source>
</evidence>
<dbReference type="Proteomes" id="UP001558652">
    <property type="component" value="Unassembled WGS sequence"/>
</dbReference>
<accession>A0ABD0YDL0</accession>
<proteinExistence type="predicted"/>
<feature type="region of interest" description="Disordered" evidence="2">
    <location>
        <begin position="261"/>
        <end position="285"/>
    </location>
</feature>
<gene>
    <name evidence="3" type="ORF">AAG570_013690</name>
</gene>
<dbReference type="AlphaFoldDB" id="A0ABD0YDL0"/>
<reference evidence="3 4" key="1">
    <citation type="submission" date="2024-07" db="EMBL/GenBank/DDBJ databases">
        <title>Chromosome-level genome assembly of the water stick insect Ranatra chinensis (Heteroptera: Nepidae).</title>
        <authorList>
            <person name="Liu X."/>
        </authorList>
    </citation>
    <scope>NUCLEOTIDE SEQUENCE [LARGE SCALE GENOMIC DNA]</scope>
    <source>
        <strain evidence="3">Cailab_2021Rc</strain>
        <tissue evidence="3">Muscle</tissue>
    </source>
</reference>
<protein>
    <submittedName>
        <fullName evidence="3">Uncharacterized protein</fullName>
    </submittedName>
</protein>
<feature type="coiled-coil region" evidence="1">
    <location>
        <begin position="155"/>
        <end position="232"/>
    </location>
</feature>
<keyword evidence="4" id="KW-1185">Reference proteome</keyword>
<organism evidence="3 4">
    <name type="scientific">Ranatra chinensis</name>
    <dbReference type="NCBI Taxonomy" id="642074"/>
    <lineage>
        <taxon>Eukaryota</taxon>
        <taxon>Metazoa</taxon>
        <taxon>Ecdysozoa</taxon>
        <taxon>Arthropoda</taxon>
        <taxon>Hexapoda</taxon>
        <taxon>Insecta</taxon>
        <taxon>Pterygota</taxon>
        <taxon>Neoptera</taxon>
        <taxon>Paraneoptera</taxon>
        <taxon>Hemiptera</taxon>
        <taxon>Heteroptera</taxon>
        <taxon>Panheteroptera</taxon>
        <taxon>Nepomorpha</taxon>
        <taxon>Nepidae</taxon>
        <taxon>Ranatrinae</taxon>
        <taxon>Ranatra</taxon>
    </lineage>
</organism>
<keyword evidence="1" id="KW-0175">Coiled coil</keyword>
<evidence type="ECO:0000313" key="3">
    <source>
        <dbReference type="EMBL" id="KAL1129159.1"/>
    </source>
</evidence>
<evidence type="ECO:0000256" key="1">
    <source>
        <dbReference type="SAM" id="Coils"/>
    </source>
</evidence>
<dbReference type="EMBL" id="JBFDAA010000009">
    <property type="protein sequence ID" value="KAL1129159.1"/>
    <property type="molecule type" value="Genomic_DNA"/>
</dbReference>